<dbReference type="CDD" id="cd00854">
    <property type="entry name" value="NagA"/>
    <property type="match status" value="1"/>
</dbReference>
<dbReference type="SUPFAM" id="SSF51338">
    <property type="entry name" value="Composite domain of metallo-dependent hydrolases"/>
    <property type="match status" value="1"/>
</dbReference>
<dbReference type="AlphaFoldDB" id="A0A133NJW0"/>
<feature type="binding site" evidence="7">
    <location>
        <begin position="332"/>
        <end position="334"/>
    </location>
    <ligand>
        <name>substrate</name>
    </ligand>
</feature>
<evidence type="ECO:0000313" key="11">
    <source>
        <dbReference type="Proteomes" id="UP000070617"/>
    </source>
</evidence>
<keyword evidence="11" id="KW-1185">Reference proteome</keyword>
<evidence type="ECO:0000256" key="8">
    <source>
        <dbReference type="PIRSR" id="PIRSR038994-3"/>
    </source>
</evidence>
<keyword evidence="3 5" id="KW-0378">Hydrolase</keyword>
<dbReference type="PIRSF" id="PIRSF038994">
    <property type="entry name" value="NagA"/>
    <property type="match status" value="1"/>
</dbReference>
<feature type="binding site" evidence="7">
    <location>
        <position position="275"/>
    </location>
    <ligand>
        <name>substrate</name>
    </ligand>
</feature>
<feature type="active site" description="Proton donor/acceptor" evidence="6">
    <location>
        <position position="298"/>
    </location>
</feature>
<protein>
    <submittedName>
        <fullName evidence="10">N-acetylglucosamine-6-phosphate deacetylase</fullName>
    </submittedName>
</protein>
<sequence length="406" mass="44452">MKFLQKSIIISLRKNKNEIKFQTKGEAMILKNAKMVLFNRMFQGDLRIEGSSITNIEENLIPNTKEEVFDLQGKLVIPGFIDVHIHGADGADAMDGSVESLQKISKYLATRGTTNFLATTLTSSKEILKKVLACIGEVQNQEMDGANIFGAHMEGPYFDVQYKGAQNEKYIKMAGMEEIKEYLSVKKGLVKLFAMSPNSNNLDVIRYLVKEGVIVSVGHSASSFEEVMAAVEAGLSHATHTFNGMKGFTHRDPGVVGAVLNSDEITAEVIFDKIHVHPDAVRVLIKTKGVERVVCITDSMSATGLPCGRYKLGELDVDVVDNQARLSSNGALAGSVLTMDKAFRHLLELGYSLIDAVKLTSTNVAKEFNLNTGMIRAGKDADLVVLDEKNEVAMTVVKGKIKYTNL</sequence>
<dbReference type="InterPro" id="IPR003764">
    <property type="entry name" value="GlcNAc_6-P_deAcase"/>
</dbReference>
<evidence type="ECO:0000256" key="5">
    <source>
        <dbReference type="PIRNR" id="PIRNR038994"/>
    </source>
</evidence>
<dbReference type="PANTHER" id="PTHR11113:SF14">
    <property type="entry name" value="N-ACETYLGLUCOSAMINE-6-PHOSPHATE DEACETYLASE"/>
    <property type="match status" value="1"/>
</dbReference>
<evidence type="ECO:0000256" key="4">
    <source>
        <dbReference type="ARBA" id="ARBA00023277"/>
    </source>
</evidence>
<proteinExistence type="inferred from homology"/>
<feature type="binding site" evidence="8">
    <location>
        <position position="240"/>
    </location>
    <ligand>
        <name>Zn(2+)</name>
        <dbReference type="ChEBI" id="CHEBI:29105"/>
    </ligand>
</feature>
<feature type="binding site" evidence="7">
    <location>
        <begin position="243"/>
        <end position="244"/>
    </location>
    <ligand>
        <name>substrate</name>
    </ligand>
</feature>
<dbReference type="NCBIfam" id="TIGR00221">
    <property type="entry name" value="nagA"/>
    <property type="match status" value="1"/>
</dbReference>
<evidence type="ECO:0000256" key="3">
    <source>
        <dbReference type="ARBA" id="ARBA00022801"/>
    </source>
</evidence>
<dbReference type="FunFam" id="3.20.20.140:FF:000004">
    <property type="entry name" value="N-acetylglucosamine-6-phosphate deacetylase"/>
    <property type="match status" value="1"/>
</dbReference>
<evidence type="ECO:0000256" key="2">
    <source>
        <dbReference type="ARBA" id="ARBA00022723"/>
    </source>
</evidence>
<reference evidence="11" key="1">
    <citation type="submission" date="2016-01" db="EMBL/GenBank/DDBJ databases">
        <authorList>
            <person name="Mitreva M."/>
            <person name="Pepin K.H."/>
            <person name="Mihindukulasuriya K.A."/>
            <person name="Fulton R."/>
            <person name="Fronick C."/>
            <person name="O'Laughlin M."/>
            <person name="Miner T."/>
            <person name="Herter B."/>
            <person name="Rosa B.A."/>
            <person name="Cordes M."/>
            <person name="Tomlinson C."/>
            <person name="Wollam A."/>
            <person name="Palsikar V.B."/>
            <person name="Mardis E.R."/>
            <person name="Wilson R.K."/>
        </authorList>
    </citation>
    <scope>NUCLEOTIDE SEQUENCE [LARGE SCALE GENOMIC DNA]</scope>
    <source>
        <strain evidence="11">CMW8396</strain>
    </source>
</reference>
<feature type="binding site" evidence="8">
    <location>
        <position position="154"/>
    </location>
    <ligand>
        <name>Zn(2+)</name>
        <dbReference type="ChEBI" id="CHEBI:29105"/>
    </ligand>
</feature>
<name>A0A133NJW0_9FUSO</name>
<dbReference type="STRING" id="134605.HMPREF3206_00346"/>
<evidence type="ECO:0000259" key="9">
    <source>
        <dbReference type="Pfam" id="PF01979"/>
    </source>
</evidence>
<feature type="binding site" evidence="7">
    <location>
        <position position="165"/>
    </location>
    <ligand>
        <name>substrate</name>
    </ligand>
</feature>
<dbReference type="EMBL" id="LRPX01000008">
    <property type="protein sequence ID" value="KXA16578.1"/>
    <property type="molecule type" value="Genomic_DNA"/>
</dbReference>
<comment type="caution">
    <text evidence="10">The sequence shown here is derived from an EMBL/GenBank/DDBJ whole genome shotgun (WGS) entry which is preliminary data.</text>
</comment>
<dbReference type="InterPro" id="IPR032466">
    <property type="entry name" value="Metal_Hydrolase"/>
</dbReference>
<gene>
    <name evidence="10" type="ORF">HMPREF3206_00346</name>
</gene>
<dbReference type="SUPFAM" id="SSF51556">
    <property type="entry name" value="Metallo-dependent hydrolases"/>
    <property type="match status" value="1"/>
</dbReference>
<dbReference type="PANTHER" id="PTHR11113">
    <property type="entry name" value="N-ACETYLGLUCOSAMINE-6-PHOSPHATE DEACETYLASE"/>
    <property type="match status" value="1"/>
</dbReference>
<evidence type="ECO:0000256" key="7">
    <source>
        <dbReference type="PIRSR" id="PIRSR038994-2"/>
    </source>
</evidence>
<evidence type="ECO:0000313" key="10">
    <source>
        <dbReference type="EMBL" id="KXA16578.1"/>
    </source>
</evidence>
<evidence type="ECO:0000256" key="1">
    <source>
        <dbReference type="ARBA" id="ARBA00010716"/>
    </source>
</evidence>
<feature type="binding site" evidence="8">
    <location>
        <position position="219"/>
    </location>
    <ligand>
        <name>Zn(2+)</name>
        <dbReference type="ChEBI" id="CHEBI:29105"/>
    </ligand>
</feature>
<dbReference type="GO" id="GO:0046872">
    <property type="term" value="F:metal ion binding"/>
    <property type="evidence" value="ECO:0007669"/>
    <property type="project" value="UniProtKB-KW"/>
</dbReference>
<keyword evidence="2 8" id="KW-0479">Metal-binding</keyword>
<organism evidence="10 11">
    <name type="scientific">Fusobacterium equinum</name>
    <dbReference type="NCBI Taxonomy" id="134605"/>
    <lineage>
        <taxon>Bacteria</taxon>
        <taxon>Fusobacteriati</taxon>
        <taxon>Fusobacteriota</taxon>
        <taxon>Fusobacteriia</taxon>
        <taxon>Fusobacteriales</taxon>
        <taxon>Fusobacteriaceae</taxon>
        <taxon>Fusobacterium</taxon>
    </lineage>
</organism>
<comment type="similarity">
    <text evidence="1 5">Belongs to the metallo-dependent hydrolases superfamily. NagA family.</text>
</comment>
<dbReference type="Gene3D" id="3.20.20.140">
    <property type="entry name" value="Metal-dependent hydrolases"/>
    <property type="match status" value="1"/>
</dbReference>
<evidence type="ECO:0000256" key="6">
    <source>
        <dbReference type="PIRSR" id="PIRSR038994-1"/>
    </source>
</evidence>
<dbReference type="InterPro" id="IPR011059">
    <property type="entry name" value="Metal-dep_hydrolase_composite"/>
</dbReference>
<dbReference type="Pfam" id="PF01979">
    <property type="entry name" value="Amidohydro_1"/>
    <property type="match status" value="1"/>
</dbReference>
<comment type="cofactor">
    <cofactor evidence="8">
        <name>a divalent metal cation</name>
        <dbReference type="ChEBI" id="CHEBI:60240"/>
    </cofactor>
    <text evidence="8">Binds 1 divalent metal cation per subunit.</text>
</comment>
<accession>A0A133NJW0</accession>
<dbReference type="PATRIC" id="fig|134605.3.peg.347"/>
<dbReference type="Proteomes" id="UP000070617">
    <property type="component" value="Unassembled WGS sequence"/>
</dbReference>
<dbReference type="Gene3D" id="2.30.40.10">
    <property type="entry name" value="Urease, subunit C, domain 1"/>
    <property type="match status" value="1"/>
</dbReference>
<dbReference type="GO" id="GO:0006046">
    <property type="term" value="P:N-acetylglucosamine catabolic process"/>
    <property type="evidence" value="ECO:0007669"/>
    <property type="project" value="TreeGrafter"/>
</dbReference>
<keyword evidence="4 5" id="KW-0119">Carbohydrate metabolism</keyword>
<dbReference type="InterPro" id="IPR006680">
    <property type="entry name" value="Amidohydro-rel"/>
</dbReference>
<dbReference type="GO" id="GO:0008448">
    <property type="term" value="F:N-acetylglucosamine-6-phosphate deacetylase activity"/>
    <property type="evidence" value="ECO:0007669"/>
    <property type="project" value="InterPro"/>
</dbReference>
<feature type="domain" description="Amidohydrolase-related" evidence="9">
    <location>
        <begin position="75"/>
        <end position="401"/>
    </location>
</feature>
<feature type="binding site" evidence="7">
    <location>
        <position position="251"/>
    </location>
    <ligand>
        <name>substrate</name>
    </ligand>
</feature>